<dbReference type="AlphaFoldDB" id="A0AA38RVY8"/>
<dbReference type="InterPro" id="IPR036291">
    <property type="entry name" value="NAD(P)-bd_dom_sf"/>
</dbReference>
<protein>
    <submittedName>
        <fullName evidence="5">Glyoxylate reductase</fullName>
    </submittedName>
</protein>
<dbReference type="GO" id="GO:0051287">
    <property type="term" value="F:NAD binding"/>
    <property type="evidence" value="ECO:0007669"/>
    <property type="project" value="InterPro"/>
</dbReference>
<proteinExistence type="inferred from homology"/>
<comment type="similarity">
    <text evidence="2">Belongs to the D-isomer specific 2-hydroxyacid dehydrogenase family.</text>
</comment>
<dbReference type="CDD" id="cd12168">
    <property type="entry name" value="Mand_dh_like"/>
    <property type="match status" value="1"/>
</dbReference>
<gene>
    <name evidence="5" type="ORF">NKR23_g4686</name>
</gene>
<dbReference type="PANTHER" id="PTHR10996:SF281">
    <property type="entry name" value="D-ISOMER SPECIFIC 2-HYDROXYACID DEHYDROGENASE NAD-BINDING DOMAIN-CONTAINING PROTEIN-RELATED"/>
    <property type="match status" value="1"/>
</dbReference>
<feature type="domain" description="D-isomer specific 2-hydroxyacid dehydrogenase catalytic" evidence="3">
    <location>
        <begin position="91"/>
        <end position="340"/>
    </location>
</feature>
<name>A0AA38RVY8_9PEZI</name>
<reference evidence="5" key="1">
    <citation type="submission" date="2022-07" db="EMBL/GenBank/DDBJ databases">
        <title>Fungi with potential for degradation of polypropylene.</title>
        <authorList>
            <person name="Gostincar C."/>
        </authorList>
    </citation>
    <scope>NUCLEOTIDE SEQUENCE</scope>
    <source>
        <strain evidence="5">EXF-13308</strain>
    </source>
</reference>
<evidence type="ECO:0000259" key="4">
    <source>
        <dbReference type="Pfam" id="PF02826"/>
    </source>
</evidence>
<dbReference type="Proteomes" id="UP001174694">
    <property type="component" value="Unassembled WGS sequence"/>
</dbReference>
<comment type="caution">
    <text evidence="5">The sequence shown here is derived from an EMBL/GenBank/DDBJ whole genome shotgun (WGS) entry which is preliminary data.</text>
</comment>
<dbReference type="Pfam" id="PF00389">
    <property type="entry name" value="2-Hacid_dh"/>
    <property type="match status" value="1"/>
</dbReference>
<evidence type="ECO:0000313" key="6">
    <source>
        <dbReference type="Proteomes" id="UP001174694"/>
    </source>
</evidence>
<sequence length="350" mass="38812">MGSVTDGQKPTVLLVESTVREFDPEQWDRIRSRFNIIKYDCKDVDEFCERLSPGGAYSQIDAIVRVGWLKAGPFASHLLFRGRAVELYPRSLKVICCTGHGYDAADLPALTRRGILYANTPDTCTEAVANTALYLILNTFRYFTMAEHAVRTDRWLDSRQLGPVSVDPIDKVLGVVGMGDIGICIARKAALGLGMKIHYYNRKPRSDLGEVLPGGAEYHESLDSLLRVSDCICLACPLTPETQNMLSTEQFALAKEGGMRIVNIARGGLIDEDALLQAIKSGKVVGVGLDVHANEPGVNPALRENYWTTLLPHIGVCSRTSWLNFDRKSLENLEQYFYGDRRKVTAVNEV</sequence>
<evidence type="ECO:0000256" key="2">
    <source>
        <dbReference type="RuleBase" id="RU003719"/>
    </source>
</evidence>
<dbReference type="Pfam" id="PF02826">
    <property type="entry name" value="2-Hacid_dh_C"/>
    <property type="match status" value="1"/>
</dbReference>
<keyword evidence="1 2" id="KW-0560">Oxidoreductase</keyword>
<evidence type="ECO:0000256" key="1">
    <source>
        <dbReference type="ARBA" id="ARBA00023002"/>
    </source>
</evidence>
<dbReference type="GO" id="GO:0005829">
    <property type="term" value="C:cytosol"/>
    <property type="evidence" value="ECO:0007669"/>
    <property type="project" value="TreeGrafter"/>
</dbReference>
<dbReference type="EMBL" id="JANBVO010000011">
    <property type="protein sequence ID" value="KAJ9149002.1"/>
    <property type="molecule type" value="Genomic_DNA"/>
</dbReference>
<evidence type="ECO:0000313" key="5">
    <source>
        <dbReference type="EMBL" id="KAJ9149002.1"/>
    </source>
</evidence>
<dbReference type="GO" id="GO:0016618">
    <property type="term" value="F:hydroxypyruvate reductase [NAD(P)H] activity"/>
    <property type="evidence" value="ECO:0007669"/>
    <property type="project" value="TreeGrafter"/>
</dbReference>
<dbReference type="GO" id="GO:0030267">
    <property type="term" value="F:glyoxylate reductase (NADPH) activity"/>
    <property type="evidence" value="ECO:0007669"/>
    <property type="project" value="TreeGrafter"/>
</dbReference>
<feature type="domain" description="D-isomer specific 2-hydroxyacid dehydrogenase NAD-binding" evidence="4">
    <location>
        <begin position="134"/>
        <end position="315"/>
    </location>
</feature>
<dbReference type="Gene3D" id="3.40.50.720">
    <property type="entry name" value="NAD(P)-binding Rossmann-like Domain"/>
    <property type="match status" value="2"/>
</dbReference>
<dbReference type="PANTHER" id="PTHR10996">
    <property type="entry name" value="2-HYDROXYACID DEHYDROGENASE-RELATED"/>
    <property type="match status" value="1"/>
</dbReference>
<dbReference type="SUPFAM" id="SSF51735">
    <property type="entry name" value="NAD(P)-binding Rossmann-fold domains"/>
    <property type="match status" value="1"/>
</dbReference>
<dbReference type="InterPro" id="IPR050223">
    <property type="entry name" value="D-isomer_2-hydroxyacid_DH"/>
</dbReference>
<accession>A0AA38RVY8</accession>
<evidence type="ECO:0000259" key="3">
    <source>
        <dbReference type="Pfam" id="PF00389"/>
    </source>
</evidence>
<dbReference type="InterPro" id="IPR006139">
    <property type="entry name" value="D-isomer_2_OHA_DH_cat_dom"/>
</dbReference>
<dbReference type="SUPFAM" id="SSF52283">
    <property type="entry name" value="Formate/glycerate dehydrogenase catalytic domain-like"/>
    <property type="match status" value="1"/>
</dbReference>
<organism evidence="5 6">
    <name type="scientific">Pleurostoma richardsiae</name>
    <dbReference type="NCBI Taxonomy" id="41990"/>
    <lineage>
        <taxon>Eukaryota</taxon>
        <taxon>Fungi</taxon>
        <taxon>Dikarya</taxon>
        <taxon>Ascomycota</taxon>
        <taxon>Pezizomycotina</taxon>
        <taxon>Sordariomycetes</taxon>
        <taxon>Sordariomycetidae</taxon>
        <taxon>Calosphaeriales</taxon>
        <taxon>Pleurostomataceae</taxon>
        <taxon>Pleurostoma</taxon>
    </lineage>
</organism>
<dbReference type="InterPro" id="IPR006140">
    <property type="entry name" value="D-isomer_DH_NAD-bd"/>
</dbReference>
<keyword evidence="6" id="KW-1185">Reference proteome</keyword>